<reference evidence="1" key="1">
    <citation type="journal article" date="2020" name="Stud. Mycol.">
        <title>101 Dothideomycetes genomes: a test case for predicting lifestyles and emergence of pathogens.</title>
        <authorList>
            <person name="Haridas S."/>
            <person name="Albert R."/>
            <person name="Binder M."/>
            <person name="Bloem J."/>
            <person name="Labutti K."/>
            <person name="Salamov A."/>
            <person name="Andreopoulos B."/>
            <person name="Baker S."/>
            <person name="Barry K."/>
            <person name="Bills G."/>
            <person name="Bluhm B."/>
            <person name="Cannon C."/>
            <person name="Castanera R."/>
            <person name="Culley D."/>
            <person name="Daum C."/>
            <person name="Ezra D."/>
            <person name="Gonzalez J."/>
            <person name="Henrissat B."/>
            <person name="Kuo A."/>
            <person name="Liang C."/>
            <person name="Lipzen A."/>
            <person name="Lutzoni F."/>
            <person name="Magnuson J."/>
            <person name="Mondo S."/>
            <person name="Nolan M."/>
            <person name="Ohm R."/>
            <person name="Pangilinan J."/>
            <person name="Park H.-J."/>
            <person name="Ramirez L."/>
            <person name="Alfaro M."/>
            <person name="Sun H."/>
            <person name="Tritt A."/>
            <person name="Yoshinaga Y."/>
            <person name="Zwiers L.-H."/>
            <person name="Turgeon B."/>
            <person name="Goodwin S."/>
            <person name="Spatafora J."/>
            <person name="Crous P."/>
            <person name="Grigoriev I."/>
        </authorList>
    </citation>
    <scope>NUCLEOTIDE SEQUENCE</scope>
    <source>
        <strain evidence="1">ATCC 200398</strain>
    </source>
</reference>
<proteinExistence type="predicted"/>
<gene>
    <name evidence="1" type="ORF">BDR25DRAFT_128888</name>
</gene>
<evidence type="ECO:0000313" key="2">
    <source>
        <dbReference type="Proteomes" id="UP000799755"/>
    </source>
</evidence>
<accession>A0ACB6R1J6</accession>
<comment type="caution">
    <text evidence="1">The sequence shown here is derived from an EMBL/GenBank/DDBJ whole genome shotgun (WGS) entry which is preliminary data.</text>
</comment>
<organism evidence="1 2">
    <name type="scientific">Lindgomyces ingoldianus</name>
    <dbReference type="NCBI Taxonomy" id="673940"/>
    <lineage>
        <taxon>Eukaryota</taxon>
        <taxon>Fungi</taxon>
        <taxon>Dikarya</taxon>
        <taxon>Ascomycota</taxon>
        <taxon>Pezizomycotina</taxon>
        <taxon>Dothideomycetes</taxon>
        <taxon>Pleosporomycetidae</taxon>
        <taxon>Pleosporales</taxon>
        <taxon>Lindgomycetaceae</taxon>
        <taxon>Lindgomyces</taxon>
    </lineage>
</organism>
<dbReference type="Proteomes" id="UP000799755">
    <property type="component" value="Unassembled WGS sequence"/>
</dbReference>
<sequence length="72" mass="7897">MCFALFIFSFLLRGPFSTCSISSIETTVLRGLFFRTLLLSGAPPPPTEPHPLSKDDSYTSVPLKLSPSLPPR</sequence>
<name>A0ACB6R1J6_9PLEO</name>
<evidence type="ECO:0000313" key="1">
    <source>
        <dbReference type="EMBL" id="KAF2473128.1"/>
    </source>
</evidence>
<keyword evidence="2" id="KW-1185">Reference proteome</keyword>
<protein>
    <submittedName>
        <fullName evidence="1">Uncharacterized protein</fullName>
    </submittedName>
</protein>
<dbReference type="EMBL" id="MU003500">
    <property type="protein sequence ID" value="KAF2473128.1"/>
    <property type="molecule type" value="Genomic_DNA"/>
</dbReference>